<name>A0A4P9YED8_ROZAC</name>
<evidence type="ECO:0008006" key="3">
    <source>
        <dbReference type="Google" id="ProtNLM"/>
    </source>
</evidence>
<reference evidence="2" key="1">
    <citation type="journal article" date="2018" name="Nat. Microbiol.">
        <title>Leveraging single-cell genomics to expand the fungal tree of life.</title>
        <authorList>
            <person name="Ahrendt S.R."/>
            <person name="Quandt C.A."/>
            <person name="Ciobanu D."/>
            <person name="Clum A."/>
            <person name="Salamov A."/>
            <person name="Andreopoulos B."/>
            <person name="Cheng J.F."/>
            <person name="Woyke T."/>
            <person name="Pelin A."/>
            <person name="Henrissat B."/>
            <person name="Reynolds N.K."/>
            <person name="Benny G.L."/>
            <person name="Smith M.E."/>
            <person name="James T.Y."/>
            <person name="Grigoriev I.V."/>
        </authorList>
    </citation>
    <scope>NUCLEOTIDE SEQUENCE [LARGE SCALE GENOMIC DNA]</scope>
    <source>
        <strain evidence="2">CSF55</strain>
    </source>
</reference>
<accession>A0A4P9YED8</accession>
<evidence type="ECO:0000313" key="2">
    <source>
        <dbReference type="Proteomes" id="UP000281549"/>
    </source>
</evidence>
<sequence>MDHSAALQIVQQKIENVVLKNPPYQCISEEQKAELLAEFKTREKWLLEMIQTPATVQGRDRSFEVFLECTRKRYDAWVQKKTDQKLHPLPFLADGPGSGKSRYVQELSVSFKCYVEQSNSSDDFKKTIKEALFININFGNDTTYSDEDVEIGIEKAICLRVLQQVDPINGRAFVMQYDSKQETEKLLAYTIRKVCGDYKCFVLGIDEINKIYCMNENEFKKLFTIVGEMSCSSTAFFVPVLAGTVIGPVMNTISTSMHPPCHIPLPLLTLESCKNILKTKLPELDVTDARFLQLVSDIGGHCRSLEYLYDALIECSASLTDYWDKVGFKVRQRVKKTYAVSNPALGRAIAYSFLSIPIGEHDIVFKETKFIDLEEAGLIKLETKGEVFIVRIPFVFVWCHMQQYYDNKYYKLWTNLLIGRDIGWQDWEIFNQYYIAFRLSLYAFLEKTTVLLTEFFNGAVNNFPEDTSIIIPPLEKIKVVKLKHRYPSKSSSSLCDIGTCFLNVSGASFDVGVWLQTKVGVSVKKTLFALQMKFSDSKRPFNDDLVKEEYKNVYDSVTEYLETSDFISIMLCRKDGEFSENELPENSAVVANSELLAYFGDSYYQRLKKE</sequence>
<proteinExistence type="predicted"/>
<protein>
    <recommendedName>
        <fullName evidence="3">Crinkler family protein</fullName>
    </recommendedName>
</protein>
<evidence type="ECO:0000313" key="1">
    <source>
        <dbReference type="EMBL" id="RKP17554.1"/>
    </source>
</evidence>
<organism evidence="1 2">
    <name type="scientific">Rozella allomycis (strain CSF55)</name>
    <dbReference type="NCBI Taxonomy" id="988480"/>
    <lineage>
        <taxon>Eukaryota</taxon>
        <taxon>Fungi</taxon>
        <taxon>Fungi incertae sedis</taxon>
        <taxon>Cryptomycota</taxon>
        <taxon>Cryptomycota incertae sedis</taxon>
        <taxon>Rozella</taxon>
    </lineage>
</organism>
<gene>
    <name evidence="1" type="ORF">ROZALSC1DRAFT_24088</name>
</gene>
<dbReference type="AlphaFoldDB" id="A0A4P9YED8"/>
<dbReference type="Proteomes" id="UP000281549">
    <property type="component" value="Unassembled WGS sequence"/>
</dbReference>
<dbReference type="EMBL" id="ML005781">
    <property type="protein sequence ID" value="RKP17554.1"/>
    <property type="molecule type" value="Genomic_DNA"/>
</dbReference>